<evidence type="ECO:0000256" key="1">
    <source>
        <dbReference type="SAM" id="MobiDB-lite"/>
    </source>
</evidence>
<evidence type="ECO:0000313" key="2">
    <source>
        <dbReference type="EnsemblMetazoa" id="PPA42251.1"/>
    </source>
</evidence>
<keyword evidence="3" id="KW-1185">Reference proteome</keyword>
<dbReference type="AlphaFoldDB" id="A0A2A6C157"/>
<feature type="region of interest" description="Disordered" evidence="1">
    <location>
        <begin position="48"/>
        <end position="67"/>
    </location>
</feature>
<evidence type="ECO:0000313" key="3">
    <source>
        <dbReference type="Proteomes" id="UP000005239"/>
    </source>
</evidence>
<accession>A0A2A6C157</accession>
<dbReference type="EnsemblMetazoa" id="PPA42251.1">
    <property type="protein sequence ID" value="PPA42251.1"/>
    <property type="gene ID" value="WBGene00280620"/>
</dbReference>
<sequence length="164" mass="18592">MISNVRNMTPRLPRTINTEARRCNGAPAPQKPLRFAHSKPLCLQYNMTPTSSTSSLNHSRRSLSGGVRKRESPLAIGMNVIATIAWLLGRLKEEIVWFLLTPAEEFDGKRPETYWEMALKQARRNSGGGRKAQSRQRAVMRNDYGRSARLAMYRDRAANLCVFS</sequence>
<accession>A0A8R1UWB3</accession>
<proteinExistence type="predicted"/>
<protein>
    <submittedName>
        <fullName evidence="2">Uncharacterized protein</fullName>
    </submittedName>
</protein>
<dbReference type="Proteomes" id="UP000005239">
    <property type="component" value="Unassembled WGS sequence"/>
</dbReference>
<reference evidence="2" key="2">
    <citation type="submission" date="2022-06" db="UniProtKB">
        <authorList>
            <consortium name="EnsemblMetazoa"/>
        </authorList>
    </citation>
    <scope>IDENTIFICATION</scope>
    <source>
        <strain evidence="2">PS312</strain>
    </source>
</reference>
<name>A0A2A6C157_PRIPA</name>
<reference evidence="3" key="1">
    <citation type="journal article" date="2008" name="Nat. Genet.">
        <title>The Pristionchus pacificus genome provides a unique perspective on nematode lifestyle and parasitism.</title>
        <authorList>
            <person name="Dieterich C."/>
            <person name="Clifton S.W."/>
            <person name="Schuster L.N."/>
            <person name="Chinwalla A."/>
            <person name="Delehaunty K."/>
            <person name="Dinkelacker I."/>
            <person name="Fulton L."/>
            <person name="Fulton R."/>
            <person name="Godfrey J."/>
            <person name="Minx P."/>
            <person name="Mitreva M."/>
            <person name="Roeseler W."/>
            <person name="Tian H."/>
            <person name="Witte H."/>
            <person name="Yang S.P."/>
            <person name="Wilson R.K."/>
            <person name="Sommer R.J."/>
        </authorList>
    </citation>
    <scope>NUCLEOTIDE SEQUENCE [LARGE SCALE GENOMIC DNA]</scope>
    <source>
        <strain evidence="3">PS312</strain>
    </source>
</reference>
<organism evidence="2 3">
    <name type="scientific">Pristionchus pacificus</name>
    <name type="common">Parasitic nematode worm</name>
    <dbReference type="NCBI Taxonomy" id="54126"/>
    <lineage>
        <taxon>Eukaryota</taxon>
        <taxon>Metazoa</taxon>
        <taxon>Ecdysozoa</taxon>
        <taxon>Nematoda</taxon>
        <taxon>Chromadorea</taxon>
        <taxon>Rhabditida</taxon>
        <taxon>Rhabditina</taxon>
        <taxon>Diplogasteromorpha</taxon>
        <taxon>Diplogasteroidea</taxon>
        <taxon>Neodiplogasteridae</taxon>
        <taxon>Pristionchus</taxon>
    </lineage>
</organism>
<gene>
    <name evidence="2" type="primary">WBGene00280620</name>
</gene>